<accession>A0ABX2FQI2</accession>
<evidence type="ECO:0000313" key="3">
    <source>
        <dbReference type="EMBL" id="NRT19426.1"/>
    </source>
</evidence>
<dbReference type="CDD" id="cd00146">
    <property type="entry name" value="PKD"/>
    <property type="match status" value="2"/>
</dbReference>
<dbReference type="InterPro" id="IPR022409">
    <property type="entry name" value="PKD/Chitinase_dom"/>
</dbReference>
<dbReference type="EMBL" id="JABSNP010000009">
    <property type="protein sequence ID" value="NRT19426.1"/>
    <property type="molecule type" value="Genomic_DNA"/>
</dbReference>
<keyword evidence="1" id="KW-0732">Signal</keyword>
<dbReference type="Proteomes" id="UP000779507">
    <property type="component" value="Unassembled WGS sequence"/>
</dbReference>
<proteinExistence type="predicted"/>
<dbReference type="PANTHER" id="PTHR36842:SF1">
    <property type="entry name" value="PROTEIN TOLB"/>
    <property type="match status" value="1"/>
</dbReference>
<sequence>MRPGLRSWKCFIVAGLLAGLGGPAARAQGCPGAAACTPGRASAAPATVAAFNMGVLNVTLGTLNNTTAGQADGYQDYSCRTPSTATAAALAVGQRYTLTVRTSLNNTETVLAWIDYNNDGAFDPVAELVMAANPATGTATAGGLHTAAFAPPATAHTGVPLRLRVAADYTNSPVPTPCSTPQYSQDEDYAVTLVANTAPPVAAFTTDGPTTCSGCVQFTDASQNVPTAWRWDFGDGSTSALPSPGHCFAAAGTYQVRLTATNANGTSTSAATAITYNGAVPGAATCAPATTAYCCNYGVVRVRLGTIDNASADGSAGYQDFTCPQQTSLTVGVAYPLLVTTGGTAAHDTRVYLDLNNDGAFAATELVGEALNTASPVFSLRLPAAAAAGRPLRLRLVADYAGSNPQPCKSPLNGQVEDYTVVPQANPDPPVAAFASTYVSGGCVNPVQFTDQSANAPTAWRWDFGDGTTSTLQNPSHQFAAAGGYTVALAATNANGTGSTSQAGFFISLPCLTYCASNGAGFTAGTPSPFWITNVGATPGGFGNASGLEPGGYGNYTAQTITLAARATAALTVATNLYVTHRTTAWADLNQDGVFSSNELLFNVSTYNNTYTGTFTLPATALAGPTRLRVEVTPNATPAPDPCAANLVNGEVEDYTLVIQPATATATAAAAALPGLTVAPNPTADGRLRLRLADASAAGAYAAEVQNLLGATLLRIDLRLAPGTDAALDLGPLAAGVYVLRLRDARGQVAVRRVVRE</sequence>
<comment type="caution">
    <text evidence="3">The sequence shown here is derived from an EMBL/GenBank/DDBJ whole genome shotgun (WGS) entry which is preliminary data.</text>
</comment>
<dbReference type="SUPFAM" id="SSF49299">
    <property type="entry name" value="PKD domain"/>
    <property type="match status" value="2"/>
</dbReference>
<name>A0ABX2FQI2_9BACT</name>
<keyword evidence="4" id="KW-1185">Reference proteome</keyword>
<dbReference type="InterPro" id="IPR045474">
    <property type="entry name" value="GEVED"/>
</dbReference>
<dbReference type="InterPro" id="IPR000601">
    <property type="entry name" value="PKD_dom"/>
</dbReference>
<dbReference type="RefSeq" id="WP_173810149.1">
    <property type="nucleotide sequence ID" value="NZ_JABSNP010000009.1"/>
</dbReference>
<feature type="signal peptide" evidence="1">
    <location>
        <begin position="1"/>
        <end position="27"/>
    </location>
</feature>
<dbReference type="Pfam" id="PF20009">
    <property type="entry name" value="GEVED"/>
    <property type="match status" value="3"/>
</dbReference>
<feature type="domain" description="PKD" evidence="2">
    <location>
        <begin position="430"/>
        <end position="503"/>
    </location>
</feature>
<dbReference type="InterPro" id="IPR013783">
    <property type="entry name" value="Ig-like_fold"/>
</dbReference>
<dbReference type="InterPro" id="IPR035986">
    <property type="entry name" value="PKD_dom_sf"/>
</dbReference>
<dbReference type="SMART" id="SM00089">
    <property type="entry name" value="PKD"/>
    <property type="match status" value="2"/>
</dbReference>
<dbReference type="PANTHER" id="PTHR36842">
    <property type="entry name" value="PROTEIN TOLB HOMOLOG"/>
    <property type="match status" value="1"/>
</dbReference>
<dbReference type="PROSITE" id="PS50093">
    <property type="entry name" value="PKD"/>
    <property type="match status" value="2"/>
</dbReference>
<gene>
    <name evidence="3" type="ORF">HNP98_002255</name>
</gene>
<evidence type="ECO:0000259" key="2">
    <source>
        <dbReference type="PROSITE" id="PS50093"/>
    </source>
</evidence>
<dbReference type="Gene3D" id="2.60.40.10">
    <property type="entry name" value="Immunoglobulins"/>
    <property type="match status" value="2"/>
</dbReference>
<reference evidence="3 4" key="1">
    <citation type="submission" date="2020-05" db="EMBL/GenBank/DDBJ databases">
        <title>Genomic Encyclopedia of Type Strains, Phase IV (KMG-V): Genome sequencing to study the core and pangenomes of soil and plant-associated prokaryotes.</title>
        <authorList>
            <person name="Whitman W."/>
        </authorList>
    </citation>
    <scope>NUCLEOTIDE SEQUENCE [LARGE SCALE GENOMIC DNA]</scope>
    <source>
        <strain evidence="3 4">9A</strain>
    </source>
</reference>
<feature type="domain" description="PKD" evidence="2">
    <location>
        <begin position="199"/>
        <end position="275"/>
    </location>
</feature>
<feature type="chain" id="PRO_5047072583" evidence="1">
    <location>
        <begin position="28"/>
        <end position="757"/>
    </location>
</feature>
<evidence type="ECO:0000313" key="4">
    <source>
        <dbReference type="Proteomes" id="UP000779507"/>
    </source>
</evidence>
<organism evidence="3 4">
    <name type="scientific">Hymenobacter caeli</name>
    <dbReference type="NCBI Taxonomy" id="2735894"/>
    <lineage>
        <taxon>Bacteria</taxon>
        <taxon>Pseudomonadati</taxon>
        <taxon>Bacteroidota</taxon>
        <taxon>Cytophagia</taxon>
        <taxon>Cytophagales</taxon>
        <taxon>Hymenobacteraceae</taxon>
        <taxon>Hymenobacter</taxon>
    </lineage>
</organism>
<protein>
    <submittedName>
        <fullName evidence="3">PKD repeat protein</fullName>
    </submittedName>
</protein>
<dbReference type="Pfam" id="PF18911">
    <property type="entry name" value="PKD_4"/>
    <property type="match status" value="2"/>
</dbReference>
<evidence type="ECO:0000256" key="1">
    <source>
        <dbReference type="SAM" id="SignalP"/>
    </source>
</evidence>